<feature type="compositionally biased region" description="Low complexity" evidence="2">
    <location>
        <begin position="3188"/>
        <end position="3199"/>
    </location>
</feature>
<feature type="non-terminal residue" evidence="3">
    <location>
        <position position="1"/>
    </location>
</feature>
<feature type="compositionally biased region" description="Low complexity" evidence="2">
    <location>
        <begin position="3127"/>
        <end position="3136"/>
    </location>
</feature>
<feature type="compositionally biased region" description="Low complexity" evidence="2">
    <location>
        <begin position="8"/>
        <end position="21"/>
    </location>
</feature>
<feature type="compositionally biased region" description="Low complexity" evidence="2">
    <location>
        <begin position="3704"/>
        <end position="3733"/>
    </location>
</feature>
<feature type="compositionally biased region" description="Basic residues" evidence="2">
    <location>
        <begin position="3796"/>
        <end position="3820"/>
    </location>
</feature>
<feature type="compositionally biased region" description="Low complexity" evidence="2">
    <location>
        <begin position="1054"/>
        <end position="1081"/>
    </location>
</feature>
<feature type="region of interest" description="Disordered" evidence="2">
    <location>
        <begin position="899"/>
        <end position="955"/>
    </location>
</feature>
<feature type="compositionally biased region" description="Pro residues" evidence="2">
    <location>
        <begin position="914"/>
        <end position="925"/>
    </location>
</feature>
<dbReference type="PANTHER" id="PTHR13037">
    <property type="entry name" value="FORMIN"/>
    <property type="match status" value="1"/>
</dbReference>
<feature type="compositionally biased region" description="Low complexity" evidence="2">
    <location>
        <begin position="3304"/>
        <end position="3320"/>
    </location>
</feature>
<feature type="region of interest" description="Disordered" evidence="2">
    <location>
        <begin position="759"/>
        <end position="779"/>
    </location>
</feature>
<feature type="compositionally biased region" description="Low complexity" evidence="2">
    <location>
        <begin position="944"/>
        <end position="953"/>
    </location>
</feature>
<feature type="region of interest" description="Disordered" evidence="2">
    <location>
        <begin position="277"/>
        <end position="305"/>
    </location>
</feature>
<feature type="compositionally biased region" description="Basic and acidic residues" evidence="2">
    <location>
        <begin position="277"/>
        <end position="287"/>
    </location>
</feature>
<sequence>RAGDARRGAPAGAGPRRGAAPRPALTYRLTLAAQNLRVVVSGEAAGSALSGGCARRVDATAFVDLFSYLSRESRAVIAAHLLPAREGLDALRTPLSDEAHRAATQGLQEALREAEIPSMAKVWAYPEDMPAILAGIREQQSGLAGGFGTGSGAGGGADGGDTNKGRRPRASPAGAPAPPPPPHPPVSSLVTGDAALAYPMPLVPFLKVGPLRASMLERLEAAPSAPSGAAITLAGTVFGVQAWVSPLHLWHLLSVELTVRRMVQRFRASSLLAEKRRAGHGAERGGGDGEGGGVASVPGPPAPGPPTKTFRKLVVMFGIGQTNVLWMIGTWTPKGLPGRAGAAPAFRRQWGITVRRGDPAFVWAQWLAPIYSIAIADARGVLRLEADGGTLAGATLDGVIVRDLQLPERAQHAYVLRPLPVRARRLSHWVASMRRRFLGIRRVSPARLRWVTAVQAVMLARRMRGTGDAGAPLAVPPLHSVALGGLGGGATLGPQFRVQFRGYGGGAVPSGCTRHPPEDEADLEVGQMLVYARVKQQASIAAAATQLAQIVGALTAPRKDVTAAGGGAGGAGRGAATAAPVPATTAAVPATTAPDRHDTDRRGLRVKVLVVGIDLLFRVQSRDLMSVKLQSGTLVAERRRLGRGAMPRDVRLRITAAIQDVMVQDLRAGAEHCMVLVPNGGAEYCSFDAAFTSHVDGTVAAPSLVLELQNPRILLLFRFVADLLHAADIVESAAGSTAPPAAERAGEGAAAGAVEEPDMAGVAGPRAPQPPVPSAEAAAKARVLEGGAAAPLPEADDLLPDVDDPGECGVAGPGPCLPLQIVVQLSNVGIVLPTSATSRSVLGAHMEHVLLAIPGDALPASTLEDCNLPSLGVMVEESLLSNATYKYSAFHRAAEEGAGECSGAAGGAGNGRVPPAPHPPIPGTPPASRDEGPAGPSPAPPAPESGAGASPAPRADQDLTFRGRVLRAAEEEAVGSLTPVHGVQAPRRRLARPPGVLYLDEAELSGAQRELAGVLRIKPDLAARHLARAEDIRGADRAAAAAGGGGGRLSWRGTATRTRAAAAAASSTAADPAPPSSAEARQPQARLGGAPSPPPEPEDVPAEDSSRASDADAADGLEGNALLTPLDAKNRDEPAAKRRGPELPRPALALCVESFHVVRGTLIKVPNFNFQAADSSLASKSKQGSFVPTSLVSFSWPTEVWDLVSGAPFLASCNVALTRFPRPDGVGQLHFSSTALAATFNAPNFCAIMDFVGGNLEDLLNPPHAPPAPPGPAPALRFNPAMKFGPRPGQRASTALTLAVPRLTLCLEAHPREWCAPAPGPRPVSALDAPELRPFLRLALSNVLLDFGSMCDGDKFLKVCATSLDAHDLRLAYRLEEVAALDPGGGGDAGSDTGAGSDGAGGHSDVASPGPSGRRSMDAALACTYPELPNPLGLAPRVGGLEVPGAAHRRRPLVGGDGGVRLTHRPEDGGAGDDGGDAGAARLGRRGNGGGGARRGGDEAPHPGTAGQHTFGPSRTTTGSGEFDVRPSPASSASAGSGVFSARGDPGPGRTASGRVSALGAGEDSLEMQEDSFLDDGGLPVLPSGALSPQDSEWSVTPGPLTWTSEPTRLGGAGRDGRGGPGEAGPSPQLRPGVRPPSPGFGGFVLPSGAQARSGSPGGGPPQPPESVFGPRWAPRSSSGGEEATPAGQVHPALGGALRGGDGDGAGPPPTTGIRLSVARRLSEQADRRRSARASGTPAGLPTPLHTPATHFGERFGGGGGGAPAPRERADPPVVDFVHVPELEARGLAADGAAVACLLSAPAPAAPETEGLLGPGKVPEGSNPRVKLEVSYALLADSTQAVEVALSNCLVSWPYFDDQSLVNTLTGLFGAPWAEGRGGEAAAARPAPASPSASTKPAAEPRPWTYFNAVLAEVEVFLPVYDVERAREMAAALWDAGEPTSRFHAVGDLALASVLLASLDEGAEAGALPLEARGVLLAAGAARLGHAAGGDGESCLRADLRDFSAHVRDPCARVHTVLLPFSGTATCDQVAPQVAEQEEVDRLHRAAATIQAHWLAHRARRRRDARLAGAFGSGTSSPAASLPTSFSMESEGEALGFPPPSPRSGAGAGNPDAVADSPDAAVTPWHVVDELILDVATPRTRALLQGYKRASAEHKEMVYLQRLRTTTLTAVSVEAGALTVRAAFSHIPFWRAAAAALRLVAGGAGAGPGSPGAPSSLDAAQASGAEPGAFVAPAPSAAAALGAPASPRRAAAPFRPYSLQISARAASLTAVLCNDKPETFGAPDVLLAGVSEVEAGYDTALVLPDRPPNKAGQLSLSSSAAFLNSSTSRWEAVYEPWPLRLEVVDVVSPLYLSDRRTNLWVTSDQHLDAAFNPASLMSFGDALAFYNTLLRPEPEPEDWESGSPAPMPAHPLHHKDVDPRQEARAARPRPPPAAAAAAPARATPPAGSGPAAIMSLAPQKYLIQNQSGLRVYYWADGPRGGVRSPVFSLPNGGSENLRVLPAPKRLHFAHNVRGGGGAGSERVGATLHLHFEGNWMPLRDVAVNVVGKYRYRMASPADGTTVPVLVDIILVGRTKVITLHSSIWVENSIDRPLSLRLHTPTTPLVPPGAGARDAREARDAASADLAVGPLRPGAGCYLPLTSVLGGLLFLAPEGFCEAARDVVRLSADLGAVLAQQGYISCDPDPAGEEEFPLHVALQTTPARLVSEFQAFKHMECTAPGMIQRASSPLEITLCVKPPLLLRNALPYEMRVLLWQVNSQPGATSMGRGYASPRAAAGEGDGASGMPWSDVEGESGGTPHVEIPITREQEITVSHGKDAMGAASRSRRPRIESDTFTPRLGLSMAGGGSRGRYFCYAIPAGGSRGVYVDLRQTVLLHIAVEEIGMRSTKWALCSWAQRAVVGGRAGEPGEATMTQRLPRDIPLRMVSMEMPLPVLPEDNVGQYLVKLKEAALNLNVLHTRLARDARLALNRRDMERAVAHMRGMARRMRRSGASLVAKKASAASQRARRARLGRGSLAGRSGEEEDEQVAGGVDSTGPSFLWRESGVEVQAPARRAGRPAPGRPGDGGAGSEVQAPERGPDSRRPGGQTLPAISEGAETLSPHSPPPSLPASPFSQDAGGPATRWNQPAPTAAVVPPAGGPGAGASPPPLIRVSHPPPAASLPGVKARPLKRSTWRSLFRVGGKDALRAADSADGGATAAQPSPRPSDNTEVGTPREGPAGTPSKLPLLPRGARAGGSGAAAWRAGDEDVPLRERVARFDPGAQDAGDETGFQVVTRPAGTSGHGTHGTVSLQPVPASGGGEAGEGASAPGDSAPAAQQQLGPPPAVPWWRKLVVPRRQRAGRGRRDAADEEDDDGAEAGAEGRPAESSPRRSTLARAFAAWRERAADATVRRVTAGLGIRPRPPSVRTVERSAQSEADAAEAQMRAPALLLLGVHNSLVDAEAAGLPASGPCAMTLHVPYWLNNRTGVDLFTRDRASAPAQRWLLGAALPWDHGEVFSPGTSMTEGLDAAAAGEGLESGGWLGAGGSAGTHSNAGTTAPGSFLPSAVLEFKLVLMNRQESLRFGLAHVPRRRYSPSIPVKTVGNKGAVELRGPPSALRIGGAAAAAPRPPTPPPTTGCGTACRLSTSARRRRPSGARPACAPAPGTTACSSSRAWARCWTPRRAPRTVMPWWSPARCWRWCPGPTSATRAPRRACATAWQGPWPAASAPAGRPRTTTAITTARATRAPAGVRSSGRRARGAARGARAARPPAAPAAGTAARTTARATTTTTCSPLPRGRGWRATRMSTTTSTTTRGARRRRRTRRRRRRAPPPPRPRRRAATTPRPSSPPAPSWACWRGPWTSRGARDCASPSWLMTPRRWRWSRRWRRRATPARPRCWWMRARRPRRPRRRWPPGTTCRRPAAPPPGSSSCTRAPAGWAPRWRSWTSRCSWTATARARAATRRPWPARRAWATPPRCACCA</sequence>
<feature type="region of interest" description="Disordered" evidence="2">
    <location>
        <begin position="1880"/>
        <end position="1899"/>
    </location>
</feature>
<feature type="region of interest" description="Disordered" evidence="2">
    <location>
        <begin position="3188"/>
        <end position="3372"/>
    </location>
</feature>
<feature type="compositionally biased region" description="Low complexity" evidence="2">
    <location>
        <begin position="1880"/>
        <end position="1898"/>
    </location>
</feature>
<feature type="compositionally biased region" description="Gly residues" evidence="2">
    <location>
        <begin position="143"/>
        <end position="159"/>
    </location>
</feature>
<feature type="compositionally biased region" description="Low complexity" evidence="2">
    <location>
        <begin position="2103"/>
        <end position="2115"/>
    </location>
</feature>
<feature type="region of interest" description="Disordered" evidence="2">
    <location>
        <begin position="1573"/>
        <end position="1771"/>
    </location>
</feature>
<feature type="compositionally biased region" description="Low complexity" evidence="2">
    <location>
        <begin position="1526"/>
        <end position="1543"/>
    </location>
</feature>
<feature type="compositionally biased region" description="Low complexity" evidence="2">
    <location>
        <begin position="738"/>
        <end position="754"/>
    </location>
</feature>
<feature type="region of interest" description="Disordered" evidence="2">
    <location>
        <begin position="143"/>
        <end position="188"/>
    </location>
</feature>
<feature type="compositionally biased region" description="Gly residues" evidence="2">
    <location>
        <begin position="564"/>
        <end position="573"/>
    </location>
</feature>
<feature type="compositionally biased region" description="Gly residues" evidence="2">
    <location>
        <begin position="1697"/>
        <end position="1706"/>
    </location>
</feature>
<feature type="compositionally biased region" description="Polar residues" evidence="2">
    <location>
        <begin position="1507"/>
        <end position="1520"/>
    </location>
</feature>
<feature type="compositionally biased region" description="Low complexity" evidence="2">
    <location>
        <begin position="2990"/>
        <end position="3004"/>
    </location>
</feature>
<reference evidence="3" key="1">
    <citation type="submission" date="2015-08" db="EMBL/GenBank/DDBJ databases">
        <authorList>
            <person name="Babu N.S."/>
            <person name="Beckwith C.J."/>
            <person name="Beseler K.G."/>
            <person name="Brison A."/>
            <person name="Carone J.V."/>
            <person name="Caskin T.P."/>
            <person name="Diamond M."/>
            <person name="Durham M.E."/>
            <person name="Foxe J.M."/>
            <person name="Go M."/>
            <person name="Henderson B.A."/>
            <person name="Jones I.B."/>
            <person name="McGettigan J.A."/>
            <person name="Micheletti S.J."/>
            <person name="Nasrallah M.E."/>
            <person name="Ortiz D."/>
            <person name="Piller C.R."/>
            <person name="Privatt S.R."/>
            <person name="Schneider S.L."/>
            <person name="Sharp S."/>
            <person name="Smith T.C."/>
            <person name="Stanton J.D."/>
            <person name="Ullery H.E."/>
            <person name="Wilson R.J."/>
            <person name="Serrano M.G."/>
            <person name="Buck G."/>
            <person name="Lee V."/>
            <person name="Wang Y."/>
            <person name="Carvalho R."/>
            <person name="Voegtly L."/>
            <person name="Shi R."/>
            <person name="Duckworth R."/>
            <person name="Johnson A."/>
            <person name="Loviza R."/>
            <person name="Walstead R."/>
            <person name="Shah Z."/>
            <person name="Kiflezghi M."/>
            <person name="Wade K."/>
            <person name="Ball S.L."/>
            <person name="Bradley K.W."/>
            <person name="Asai D.J."/>
            <person name="Bowman C.A."/>
            <person name="Russell D.A."/>
            <person name="Pope W.H."/>
            <person name="Jacobs-Sera D."/>
            <person name="Hendrix R.W."/>
            <person name="Hatfull G.F."/>
        </authorList>
    </citation>
    <scope>NUCLEOTIDE SEQUENCE</scope>
</reference>
<feature type="compositionally biased region" description="Basic and acidic residues" evidence="2">
    <location>
        <begin position="1128"/>
        <end position="1141"/>
    </location>
</feature>
<feature type="region of interest" description="Disordered" evidence="2">
    <location>
        <begin position="2764"/>
        <end position="2799"/>
    </location>
</feature>
<feature type="compositionally biased region" description="Low complexity" evidence="2">
    <location>
        <begin position="3783"/>
        <end position="3795"/>
    </location>
</feature>
<proteinExistence type="predicted"/>
<organism evidence="3">
    <name type="scientific">Auxenochlorella protothecoides</name>
    <name type="common">Green microalga</name>
    <name type="synonym">Chlorella protothecoides</name>
    <dbReference type="NCBI Taxonomy" id="3075"/>
    <lineage>
        <taxon>Eukaryota</taxon>
        <taxon>Viridiplantae</taxon>
        <taxon>Chlorophyta</taxon>
        <taxon>core chlorophytes</taxon>
        <taxon>Trebouxiophyceae</taxon>
        <taxon>Chlorellales</taxon>
        <taxon>Chlorellaceae</taxon>
        <taxon>Auxenochlorella</taxon>
    </lineage>
</organism>
<feature type="compositionally biased region" description="Low complexity" evidence="2">
    <location>
        <begin position="2434"/>
        <end position="2448"/>
    </location>
</feature>
<dbReference type="EMBL" id="GDKF01007165">
    <property type="protein sequence ID" value="JAT71457.1"/>
    <property type="molecule type" value="Transcribed_RNA"/>
</dbReference>
<keyword evidence="1" id="KW-0945">Host-virus interaction</keyword>
<feature type="region of interest" description="Disordered" evidence="2">
    <location>
        <begin position="2069"/>
        <end position="2115"/>
    </location>
</feature>
<feature type="non-terminal residue" evidence="3">
    <location>
        <position position="3962"/>
    </location>
</feature>
<gene>
    <name evidence="3" type="ORF">g.63383</name>
</gene>
<accession>A0A1D1ZX44</accession>
<feature type="region of interest" description="Disordered" evidence="2">
    <location>
        <begin position="1448"/>
        <end position="1556"/>
    </location>
</feature>
<feature type="compositionally biased region" description="Polar residues" evidence="2">
    <location>
        <begin position="2073"/>
        <end position="2088"/>
    </location>
</feature>
<feature type="region of interest" description="Disordered" evidence="2">
    <location>
        <begin position="2988"/>
        <end position="3172"/>
    </location>
</feature>
<feature type="region of interest" description="Disordered" evidence="2">
    <location>
        <begin position="564"/>
        <end position="599"/>
    </location>
</feature>
<feature type="region of interest" description="Disordered" evidence="2">
    <location>
        <begin position="1"/>
        <end position="21"/>
    </location>
</feature>
<feature type="region of interest" description="Disordered" evidence="2">
    <location>
        <begin position="2393"/>
        <end position="2448"/>
    </location>
</feature>
<feature type="compositionally biased region" description="Pro residues" evidence="2">
    <location>
        <begin position="3145"/>
        <end position="3159"/>
    </location>
</feature>
<feature type="region of interest" description="Disordered" evidence="2">
    <location>
        <begin position="3890"/>
        <end position="3917"/>
    </location>
</feature>
<feature type="region of interest" description="Disordered" evidence="2">
    <location>
        <begin position="3704"/>
        <end position="3837"/>
    </location>
</feature>
<evidence type="ECO:0000256" key="2">
    <source>
        <dbReference type="SAM" id="MobiDB-lite"/>
    </source>
</evidence>
<feature type="compositionally biased region" description="Gly residues" evidence="2">
    <location>
        <begin position="1611"/>
        <end position="1623"/>
    </location>
</feature>
<feature type="region of interest" description="Disordered" evidence="2">
    <location>
        <begin position="1384"/>
        <end position="1417"/>
    </location>
</feature>
<dbReference type="PROSITE" id="PS50096">
    <property type="entry name" value="IQ"/>
    <property type="match status" value="1"/>
</dbReference>
<feature type="compositionally biased region" description="Pro residues" evidence="2">
    <location>
        <begin position="175"/>
        <end position="185"/>
    </location>
</feature>
<feature type="region of interest" description="Disordered" evidence="2">
    <location>
        <begin position="735"/>
        <end position="754"/>
    </location>
</feature>
<dbReference type="PANTHER" id="PTHR13037:SF24">
    <property type="entry name" value="POLYCOMB PROTEIN PCL-RELATED"/>
    <property type="match status" value="1"/>
</dbReference>
<feature type="compositionally biased region" description="Basic residues" evidence="2">
    <location>
        <begin position="3333"/>
        <end position="3342"/>
    </location>
</feature>
<dbReference type="CDD" id="cd23767">
    <property type="entry name" value="IQCD"/>
    <property type="match status" value="1"/>
</dbReference>
<feature type="region of interest" description="Disordered" evidence="2">
    <location>
        <begin position="1040"/>
        <end position="1141"/>
    </location>
</feature>
<feature type="compositionally biased region" description="Basic and acidic residues" evidence="2">
    <location>
        <begin position="3244"/>
        <end position="3257"/>
    </location>
</feature>
<feature type="compositionally biased region" description="Low complexity" evidence="2">
    <location>
        <begin position="3357"/>
        <end position="3366"/>
    </location>
</feature>
<evidence type="ECO:0000313" key="3">
    <source>
        <dbReference type="EMBL" id="JAT71457.1"/>
    </source>
</evidence>
<name>A0A1D1ZX44_AUXPR</name>
<feature type="compositionally biased region" description="Low complexity" evidence="2">
    <location>
        <begin position="3741"/>
        <end position="3771"/>
    </location>
</feature>
<evidence type="ECO:0000256" key="1">
    <source>
        <dbReference type="ARBA" id="ARBA00022581"/>
    </source>
</evidence>
<feature type="compositionally biased region" description="Low complexity" evidence="2">
    <location>
        <begin position="574"/>
        <end position="593"/>
    </location>
</feature>
<protein>
    <submittedName>
        <fullName evidence="3">Uncharacterized protein</fullName>
    </submittedName>
</protein>
<feature type="compositionally biased region" description="Low complexity" evidence="2">
    <location>
        <begin position="3050"/>
        <end position="3059"/>
    </location>
</feature>
<feature type="compositionally biased region" description="Basic and acidic residues" evidence="2">
    <location>
        <begin position="2414"/>
        <end position="2425"/>
    </location>
</feature>